<dbReference type="OrthoDB" id="138672at2"/>
<keyword evidence="2" id="KW-1185">Reference proteome</keyword>
<name>A0A4U7JJ88_9FIRM</name>
<dbReference type="KEGG" id="rher:EHE19_008720"/>
<gene>
    <name evidence="1" type="ORF">EHE19_008720</name>
</gene>
<dbReference type="AlphaFoldDB" id="A0A4U7JJ88"/>
<evidence type="ECO:0000313" key="2">
    <source>
        <dbReference type="Proteomes" id="UP000306409"/>
    </source>
</evidence>
<accession>A0A4U7JJ88</accession>
<reference evidence="1 2" key="1">
    <citation type="submission" date="2020-09" db="EMBL/GenBank/DDBJ databases">
        <title>Characterization and genome sequencing of Ruminiclostridium sp. nov. MA18.</title>
        <authorList>
            <person name="Rettenmaier R."/>
            <person name="Kowollik M.-L."/>
            <person name="Liebl W."/>
            <person name="Zverlov V."/>
        </authorList>
    </citation>
    <scope>NUCLEOTIDE SEQUENCE [LARGE SCALE GENOMIC DNA]</scope>
    <source>
        <strain evidence="1 2">MA18</strain>
    </source>
</reference>
<dbReference type="EMBL" id="CP061336">
    <property type="protein sequence ID" value="QNU68462.1"/>
    <property type="molecule type" value="Genomic_DNA"/>
</dbReference>
<dbReference type="RefSeq" id="WP_137696308.1">
    <property type="nucleotide sequence ID" value="NZ_CP061336.1"/>
</dbReference>
<protein>
    <submittedName>
        <fullName evidence="1">Uncharacterized protein</fullName>
    </submittedName>
</protein>
<proteinExistence type="predicted"/>
<organism evidence="1 2">
    <name type="scientific">Ruminiclostridium herbifermentans</name>
    <dbReference type="NCBI Taxonomy" id="2488810"/>
    <lineage>
        <taxon>Bacteria</taxon>
        <taxon>Bacillati</taxon>
        <taxon>Bacillota</taxon>
        <taxon>Clostridia</taxon>
        <taxon>Eubacteriales</taxon>
        <taxon>Oscillospiraceae</taxon>
        <taxon>Ruminiclostridium</taxon>
    </lineage>
</organism>
<evidence type="ECO:0000313" key="1">
    <source>
        <dbReference type="EMBL" id="QNU68462.1"/>
    </source>
</evidence>
<dbReference type="Proteomes" id="UP000306409">
    <property type="component" value="Chromosome"/>
</dbReference>
<sequence length="529" mass="58423">MLRQIRQLTAVQLYNLFGFNEFRFSKDKKVKKRWIGMTLIWVFLIIMLLSYVSALCIGLSTLGMARVIPEYLFVVISFVILFFSFLKAGSVIFQMNNYEILVSLPVSRTAIVVSRFFTMYITNLIMSFLIMIPGIFFYGMFETPSIMFYIFSVIGTLFLPLLPITLATAIGAGITAISSRMKHKSLISAMLTILFAVGIILFSSLSGNKIEGLSEEVLKNYASLISTQIQSIYPPAAWFGKASVNADIGYFLLLIITSVGIFSLTIFILQRYFTVICSTLNASSAKNNYSMGELKTASPVKALFYRELKRYFASSVYVSNTLIGYLLMAIAAVALLIMGPEKLEAAMELPGVVEKTLPIIIGAMGAIMPTTAASISMEGKQWWIAKTIPVKSKDIFDSKILLNLSIAFPFYIIAVILSIIAAKPSFIGGVWIVLIPAVYILFSAVAGITVNLALPVMKWDNEVTVVKQSASALVTMLVSFVSILIPVVALFTIKNVSVNFIMGATLLILFAITGFLYARNNKKQILNIE</sequence>